<evidence type="ECO:0000256" key="4">
    <source>
        <dbReference type="ARBA" id="ARBA00022679"/>
    </source>
</evidence>
<dbReference type="InterPro" id="IPR015424">
    <property type="entry name" value="PyrdxlP-dep_Trfase"/>
</dbReference>
<name>A0A171KPW3_9BURK</name>
<dbReference type="GO" id="GO:0030170">
    <property type="term" value="F:pyridoxal phosphate binding"/>
    <property type="evidence" value="ECO:0007669"/>
    <property type="project" value="InterPro"/>
</dbReference>
<dbReference type="STRING" id="206506.AAV32_14165"/>
<dbReference type="RefSeq" id="WP_068373754.1">
    <property type="nucleotide sequence ID" value="NZ_CBCSEB010000003.1"/>
</dbReference>
<dbReference type="PATRIC" id="fig|206506.3.peg.3017"/>
<dbReference type="EMBL" id="LBNE01000011">
    <property type="protein sequence ID" value="KKO70930.1"/>
    <property type="molecule type" value="Genomic_DNA"/>
</dbReference>
<dbReference type="InterPro" id="IPR051326">
    <property type="entry name" value="Kynurenine-oxoglutarate_AT"/>
</dbReference>
<evidence type="ECO:0000256" key="3">
    <source>
        <dbReference type="ARBA" id="ARBA00022576"/>
    </source>
</evidence>
<accession>A0A171KPW3</accession>
<comment type="cofactor">
    <cofactor evidence="1">
        <name>pyridoxal 5'-phosphate</name>
        <dbReference type="ChEBI" id="CHEBI:597326"/>
    </cofactor>
</comment>
<dbReference type="NCBIfam" id="NF006569">
    <property type="entry name" value="PRK09082.1"/>
    <property type="match status" value="1"/>
</dbReference>
<dbReference type="GO" id="GO:0016212">
    <property type="term" value="F:kynurenine-oxoglutarate transaminase activity"/>
    <property type="evidence" value="ECO:0007669"/>
    <property type="project" value="TreeGrafter"/>
</dbReference>
<reference evidence="7 8" key="1">
    <citation type="submission" date="2015-04" db="EMBL/GenBank/DDBJ databases">
        <title>Genome sequence of Kerstersia gyiorum CG1.</title>
        <authorList>
            <person name="Greninger A.L."/>
            <person name="Kozyreva V."/>
            <person name="Chaturvedi V."/>
        </authorList>
    </citation>
    <scope>NUCLEOTIDE SEQUENCE [LARGE SCALE GENOMIC DNA]</scope>
    <source>
        <strain evidence="7 8">CG1</strain>
    </source>
</reference>
<dbReference type="InterPro" id="IPR015421">
    <property type="entry name" value="PyrdxlP-dep_Trfase_major"/>
</dbReference>
<dbReference type="Gene3D" id="3.90.1150.10">
    <property type="entry name" value="Aspartate Aminotransferase, domain 1"/>
    <property type="match status" value="1"/>
</dbReference>
<dbReference type="AlphaFoldDB" id="A0A171KPW3"/>
<evidence type="ECO:0000313" key="8">
    <source>
        <dbReference type="Proteomes" id="UP000078084"/>
    </source>
</evidence>
<sequence length="388" mass="42343">MIQSKLPDVGTTIFTTMSQLAVETGSINLGQGFPDFDPDPALCQKVTEAMALGLNQYPPMPGLPALRAAISAKVAALYGHTYDAGTEITVTSGATQALMAAIFCSAGAGDEVIVIEPGYDSYRPAIRLAGATPVAVAMRAPTDSDPYFRFDWDAVREAITPRTRLLIINSPHNPTATVLEAGDLDALEALVSQHGLLILSDEVYEHILFDERPHLSMATRPALAARSFIVSSFGKTYHTTGWKLGYCLAPAALMQEFRKVHQFMVFTSPTPMQHAYADFVGRPETYSGLSAFYQEKRDFLAQGLAQTRFRPLPSAGTFFLLAQYDQVSDLNESDFSIWLTREHGVTVIPVAAFYQNPQAPASNHGIVRFCFAKKTPTLAQALERLQDV</sequence>
<dbReference type="Pfam" id="PF00155">
    <property type="entry name" value="Aminotran_1_2"/>
    <property type="match status" value="1"/>
</dbReference>
<keyword evidence="4 7" id="KW-0808">Transferase</keyword>
<dbReference type="InterPro" id="IPR004839">
    <property type="entry name" value="Aminotransferase_I/II_large"/>
</dbReference>
<evidence type="ECO:0000256" key="5">
    <source>
        <dbReference type="ARBA" id="ARBA00022898"/>
    </source>
</evidence>
<dbReference type="InterPro" id="IPR015422">
    <property type="entry name" value="PyrdxlP-dep_Trfase_small"/>
</dbReference>
<organism evidence="7 8">
    <name type="scientific">Kerstersia gyiorum</name>
    <dbReference type="NCBI Taxonomy" id="206506"/>
    <lineage>
        <taxon>Bacteria</taxon>
        <taxon>Pseudomonadati</taxon>
        <taxon>Pseudomonadota</taxon>
        <taxon>Betaproteobacteria</taxon>
        <taxon>Burkholderiales</taxon>
        <taxon>Alcaligenaceae</taxon>
        <taxon>Kerstersia</taxon>
    </lineage>
</organism>
<dbReference type="FunFam" id="3.40.640.10:FF:000033">
    <property type="entry name" value="Aspartate aminotransferase"/>
    <property type="match status" value="1"/>
</dbReference>
<keyword evidence="8" id="KW-1185">Reference proteome</keyword>
<dbReference type="OrthoDB" id="9763453at2"/>
<comment type="similarity">
    <text evidence="2">Belongs to the class-I pyridoxal-phosphate-dependent aminotransferase family.</text>
</comment>
<comment type="caution">
    <text evidence="7">The sequence shown here is derived from an EMBL/GenBank/DDBJ whole genome shotgun (WGS) entry which is preliminary data.</text>
</comment>
<dbReference type="PANTHER" id="PTHR43807">
    <property type="entry name" value="FI04487P"/>
    <property type="match status" value="1"/>
</dbReference>
<dbReference type="GO" id="GO:0005737">
    <property type="term" value="C:cytoplasm"/>
    <property type="evidence" value="ECO:0007669"/>
    <property type="project" value="TreeGrafter"/>
</dbReference>
<dbReference type="Gene3D" id="3.40.640.10">
    <property type="entry name" value="Type I PLP-dependent aspartate aminotransferase-like (Major domain)"/>
    <property type="match status" value="1"/>
</dbReference>
<proteinExistence type="inferred from homology"/>
<dbReference type="CDD" id="cd00609">
    <property type="entry name" value="AAT_like"/>
    <property type="match status" value="1"/>
</dbReference>
<evidence type="ECO:0000256" key="1">
    <source>
        <dbReference type="ARBA" id="ARBA00001933"/>
    </source>
</evidence>
<evidence type="ECO:0000259" key="6">
    <source>
        <dbReference type="Pfam" id="PF00155"/>
    </source>
</evidence>
<evidence type="ECO:0000256" key="2">
    <source>
        <dbReference type="ARBA" id="ARBA00007441"/>
    </source>
</evidence>
<dbReference type="PANTHER" id="PTHR43807:SF20">
    <property type="entry name" value="FI04487P"/>
    <property type="match status" value="1"/>
</dbReference>
<feature type="domain" description="Aminotransferase class I/classII large" evidence="6">
    <location>
        <begin position="27"/>
        <end position="385"/>
    </location>
</feature>
<dbReference type="SUPFAM" id="SSF53383">
    <property type="entry name" value="PLP-dependent transferases"/>
    <property type="match status" value="1"/>
</dbReference>
<keyword evidence="3 7" id="KW-0032">Aminotransferase</keyword>
<evidence type="ECO:0000313" key="7">
    <source>
        <dbReference type="EMBL" id="KKO70930.1"/>
    </source>
</evidence>
<protein>
    <submittedName>
        <fullName evidence="7">Aminotransferase</fullName>
    </submittedName>
</protein>
<gene>
    <name evidence="7" type="ORF">AAV32_14165</name>
</gene>
<keyword evidence="5" id="KW-0663">Pyridoxal phosphate</keyword>
<dbReference type="NCBIfam" id="NF009079">
    <property type="entry name" value="PRK12414.1"/>
    <property type="match status" value="1"/>
</dbReference>
<dbReference type="Proteomes" id="UP000078084">
    <property type="component" value="Unassembled WGS sequence"/>
</dbReference>